<dbReference type="EMBL" id="AP028127">
    <property type="protein sequence ID" value="BEH90922.1"/>
    <property type="molecule type" value="Genomic_DNA"/>
</dbReference>
<sequence length="51" mass="5776">MGSTGSRTRRWDSLGDSKRISRATRVFSEPIFGLFENMEEVLEAVLKTANQ</sequence>
<organism evidence="1 2">
    <name type="scientific">Turicibacter faecis</name>
    <dbReference type="NCBI Taxonomy" id="2963365"/>
    <lineage>
        <taxon>Bacteria</taxon>
        <taxon>Bacillati</taxon>
        <taxon>Bacillota</taxon>
        <taxon>Erysipelotrichia</taxon>
        <taxon>Erysipelotrichales</taxon>
        <taxon>Turicibacteraceae</taxon>
        <taxon>Turicibacter</taxon>
    </lineage>
</organism>
<proteinExistence type="predicted"/>
<gene>
    <name evidence="1" type="ORF">T23_10240</name>
</gene>
<reference evidence="1" key="1">
    <citation type="journal article" date="2024" name="Int. J. Syst. Evol. Microbiol.">
        <title>Turicibacter faecis sp. nov., isolated from faeces of heart failure mouse model.</title>
        <authorList>
            <person name="Imamura Y."/>
            <person name="Motooka D."/>
            <person name="Nakajima Y."/>
            <person name="Ito S."/>
            <person name="Kitakaze M."/>
            <person name="Iida T."/>
            <person name="Nakamura S."/>
        </authorList>
    </citation>
    <scope>NUCLEOTIDE SEQUENCE</scope>
    <source>
        <strain evidence="1">TC023</strain>
    </source>
</reference>
<protein>
    <submittedName>
        <fullName evidence="1">Uncharacterized protein</fullName>
    </submittedName>
</protein>
<evidence type="ECO:0000313" key="1">
    <source>
        <dbReference type="EMBL" id="BEH90922.1"/>
    </source>
</evidence>
<name>A0ABN6ZAQ3_9FIRM</name>
<accession>A0ABN6ZAQ3</accession>
<keyword evidence="2" id="KW-1185">Reference proteome</keyword>
<evidence type="ECO:0000313" key="2">
    <source>
        <dbReference type="Proteomes" id="UP001432099"/>
    </source>
</evidence>
<dbReference type="Proteomes" id="UP001432099">
    <property type="component" value="Chromosome"/>
</dbReference>